<dbReference type="InterPro" id="IPR023696">
    <property type="entry name" value="Ureohydrolase_dom_sf"/>
</dbReference>
<dbReference type="Gene3D" id="3.40.800.10">
    <property type="entry name" value="Ureohydrolase domain"/>
    <property type="match status" value="1"/>
</dbReference>
<organism evidence="1 2">
    <name type="scientific">Telmatocola sphagniphila</name>
    <dbReference type="NCBI Taxonomy" id="1123043"/>
    <lineage>
        <taxon>Bacteria</taxon>
        <taxon>Pseudomonadati</taxon>
        <taxon>Planctomycetota</taxon>
        <taxon>Planctomycetia</taxon>
        <taxon>Gemmatales</taxon>
        <taxon>Gemmataceae</taxon>
    </lineage>
</organism>
<dbReference type="SUPFAM" id="SSF52768">
    <property type="entry name" value="Arginase/deacetylase"/>
    <property type="match status" value="1"/>
</dbReference>
<gene>
    <name evidence="1" type="ORF">KIH39_12540</name>
</gene>
<accession>A0A8E6B9I1</accession>
<proteinExistence type="predicted"/>
<evidence type="ECO:0000313" key="1">
    <source>
        <dbReference type="EMBL" id="QVL34695.1"/>
    </source>
</evidence>
<evidence type="ECO:0000313" key="2">
    <source>
        <dbReference type="Proteomes" id="UP000676194"/>
    </source>
</evidence>
<name>A0A8E6B9I1_9BACT</name>
<dbReference type="RefSeq" id="WP_213499931.1">
    <property type="nucleotide sequence ID" value="NZ_CP074694.1"/>
</dbReference>
<dbReference type="KEGG" id="tsph:KIH39_12540"/>
<sequence>MRTEILDLDNSVANQPELGKEVKRKHDLTEWGPKIRMGCAYWRFSSFARNVPTSDRPRLSFIGSGDFHHVTLALLKKIQEPFHLVILDKHPDWVKLMPIMHCGTWLSHALKLPQVKNVYHFGGDLDFDNFLQNLAPRGALKSGRVKVFPSHRTYTKGFWKKISHQPLRPDAAKSCTDENIKELLKPHAEELSKYPLYISVDKDVMRVGDSVVNWDSGLLRLKEIELLISNLIEINGQPLVGADIVGDWSRVRLRGPLREMLDWSEHPVLDVDPKFSLETNQSTNLRLLDLFKG</sequence>
<protein>
    <recommendedName>
        <fullName evidence="3">Arginase</fullName>
    </recommendedName>
</protein>
<evidence type="ECO:0008006" key="3">
    <source>
        <dbReference type="Google" id="ProtNLM"/>
    </source>
</evidence>
<dbReference type="EMBL" id="CP074694">
    <property type="protein sequence ID" value="QVL34695.1"/>
    <property type="molecule type" value="Genomic_DNA"/>
</dbReference>
<dbReference type="AlphaFoldDB" id="A0A8E6B9I1"/>
<keyword evidence="2" id="KW-1185">Reference proteome</keyword>
<reference evidence="1" key="1">
    <citation type="submission" date="2021-05" db="EMBL/GenBank/DDBJ databases">
        <title>Complete genome sequence of the cellulolytic planctomycete Telmatocola sphagniphila SP2T and characterization of the first cellulase from planctomycetes.</title>
        <authorList>
            <person name="Rakitin A.L."/>
            <person name="Beletsky A.V."/>
            <person name="Naumoff D.G."/>
            <person name="Kulichevskaya I.S."/>
            <person name="Mardanov A.V."/>
            <person name="Ravin N.V."/>
            <person name="Dedysh S.N."/>
        </authorList>
    </citation>
    <scope>NUCLEOTIDE SEQUENCE</scope>
    <source>
        <strain evidence="1">SP2T</strain>
    </source>
</reference>
<dbReference type="Proteomes" id="UP000676194">
    <property type="component" value="Chromosome"/>
</dbReference>